<dbReference type="GO" id="GO:0010158">
    <property type="term" value="P:abaxial cell fate specification"/>
    <property type="evidence" value="ECO:0007669"/>
    <property type="project" value="InterPro"/>
</dbReference>
<comment type="subcellular location">
    <subcellularLocation>
        <location evidence="1">Nucleus</location>
    </subcellularLocation>
</comment>
<dbReference type="InterPro" id="IPR006447">
    <property type="entry name" value="Myb_dom_plants"/>
</dbReference>
<evidence type="ECO:0000256" key="6">
    <source>
        <dbReference type="ARBA" id="ARBA00023242"/>
    </source>
</evidence>
<keyword evidence="6" id="KW-0539">Nucleus</keyword>
<keyword evidence="9" id="KW-1185">Reference proteome</keyword>
<dbReference type="GO" id="GO:0000976">
    <property type="term" value="F:transcription cis-regulatory region binding"/>
    <property type="evidence" value="ECO:0007669"/>
    <property type="project" value="InterPro"/>
</dbReference>
<feature type="domain" description="Myb-like" evidence="8">
    <location>
        <begin position="227"/>
        <end position="278"/>
    </location>
</feature>
<dbReference type="GO" id="GO:0005634">
    <property type="term" value="C:nucleus"/>
    <property type="evidence" value="ECO:0007669"/>
    <property type="project" value="UniProtKB-SubCell"/>
</dbReference>
<gene>
    <name evidence="10" type="primary">LOC101493712</name>
</gene>
<accession>A0A1S2Z1K7</accession>
<dbReference type="PANTHER" id="PTHR31496:SF58">
    <property type="entry name" value="MYB-LIKE DNA-BINDING DOMAIN, SHAQKYF CLASS PROTEIN"/>
    <property type="match status" value="1"/>
</dbReference>
<dbReference type="RefSeq" id="XP_004513340.1">
    <property type="nucleotide sequence ID" value="XM_004513283.3"/>
</dbReference>
<dbReference type="GeneID" id="101493712"/>
<dbReference type="FunFam" id="1.10.10.60:FF:000002">
    <property type="entry name" value="Myb family transcription factor"/>
    <property type="match status" value="1"/>
</dbReference>
<keyword evidence="4" id="KW-0805">Transcription regulation</keyword>
<keyword evidence="5" id="KW-0804">Transcription</keyword>
<dbReference type="InterPro" id="IPR009057">
    <property type="entry name" value="Homeodomain-like_sf"/>
</dbReference>
<dbReference type="InterPro" id="IPR001005">
    <property type="entry name" value="SANT/Myb"/>
</dbReference>
<sequence>MLKNQIPDLSLNISLPNSAPSSICTNNTNEGDLDSSFDIWKNIDGYFKSNSDGSTSIKGSSNLQKDTQLSLSNSNPPFEVESPWKRNFVARKELTNYEVCDESEILRRPFNGIPLYSGNNSSIIEKDSKFSLYEVQNPSCAINSSNNSCEGFKQISRFNGITMESLRSQQFQYLNNHHHHQKYHNHLLQQNQFGSTIGNYEFGNGFLRSRSMMARQQSNKRNMRAPRMRWTSSLHNRFVHAVELLGGHERATPKSVLELMDVKDLTLAHVKSHLQMYRTVKNTDKPAASSDGDENFMSLTPPHNQNKNYNVSLDHDLGYTSNNLWANSSSSKGTWTQNGSHDFDEFSTQEILSSQHINNKLPQGIVRSLKDQNIDGQIPNLEFTLGRSN</sequence>
<dbReference type="SMR" id="A0A1S2Z1K7"/>
<dbReference type="GO" id="GO:0006355">
    <property type="term" value="P:regulation of DNA-templated transcription"/>
    <property type="evidence" value="ECO:0007669"/>
    <property type="project" value="InterPro"/>
</dbReference>
<evidence type="ECO:0000256" key="3">
    <source>
        <dbReference type="ARBA" id="ARBA00022782"/>
    </source>
</evidence>
<dbReference type="Pfam" id="PF00249">
    <property type="entry name" value="Myb_DNA-binding"/>
    <property type="match status" value="1"/>
</dbReference>
<proteinExistence type="predicted"/>
<dbReference type="KEGG" id="cam:101493712"/>
<keyword evidence="2" id="KW-0217">Developmental protein</keyword>
<evidence type="ECO:0000256" key="2">
    <source>
        <dbReference type="ARBA" id="ARBA00022473"/>
    </source>
</evidence>
<dbReference type="PANTHER" id="PTHR31496">
    <property type="entry name" value="TRANSCRIPTION FACTOR KAN2-RELATED"/>
    <property type="match status" value="1"/>
</dbReference>
<dbReference type="STRING" id="3827.A0A1S2Z1K7"/>
<organism evidence="9 10">
    <name type="scientific">Cicer arietinum</name>
    <name type="common">Chickpea</name>
    <name type="synonym">Garbanzo</name>
    <dbReference type="NCBI Taxonomy" id="3827"/>
    <lineage>
        <taxon>Eukaryota</taxon>
        <taxon>Viridiplantae</taxon>
        <taxon>Streptophyta</taxon>
        <taxon>Embryophyta</taxon>
        <taxon>Tracheophyta</taxon>
        <taxon>Spermatophyta</taxon>
        <taxon>Magnoliopsida</taxon>
        <taxon>eudicotyledons</taxon>
        <taxon>Gunneridae</taxon>
        <taxon>Pentapetalae</taxon>
        <taxon>rosids</taxon>
        <taxon>fabids</taxon>
        <taxon>Fabales</taxon>
        <taxon>Fabaceae</taxon>
        <taxon>Papilionoideae</taxon>
        <taxon>50 kb inversion clade</taxon>
        <taxon>NPAAA clade</taxon>
        <taxon>Hologalegina</taxon>
        <taxon>IRL clade</taxon>
        <taxon>Cicereae</taxon>
        <taxon>Cicer</taxon>
    </lineage>
</organism>
<dbReference type="InterPro" id="IPR044847">
    <property type="entry name" value="KAN_fam"/>
</dbReference>
<name>A0A1S2Z1K7_CICAR</name>
<evidence type="ECO:0000313" key="9">
    <source>
        <dbReference type="Proteomes" id="UP000087171"/>
    </source>
</evidence>
<dbReference type="OrthoDB" id="551907at2759"/>
<evidence type="ECO:0000256" key="7">
    <source>
        <dbReference type="SAM" id="MobiDB-lite"/>
    </source>
</evidence>
<dbReference type="SUPFAM" id="SSF46689">
    <property type="entry name" value="Homeodomain-like"/>
    <property type="match status" value="1"/>
</dbReference>
<dbReference type="PaxDb" id="3827-XP_004513340.1"/>
<feature type="region of interest" description="Disordered" evidence="7">
    <location>
        <begin position="53"/>
        <end position="76"/>
    </location>
</feature>
<dbReference type="Gene3D" id="1.10.10.60">
    <property type="entry name" value="Homeodomain-like"/>
    <property type="match status" value="1"/>
</dbReference>
<evidence type="ECO:0000256" key="5">
    <source>
        <dbReference type="ARBA" id="ARBA00023163"/>
    </source>
</evidence>
<dbReference type="eggNOG" id="ENOG502S2EG">
    <property type="taxonomic scope" value="Eukaryota"/>
</dbReference>
<evidence type="ECO:0000256" key="4">
    <source>
        <dbReference type="ARBA" id="ARBA00023015"/>
    </source>
</evidence>
<dbReference type="NCBIfam" id="TIGR01557">
    <property type="entry name" value="myb_SHAQKYF"/>
    <property type="match status" value="1"/>
</dbReference>
<keyword evidence="3" id="KW-0221">Differentiation</keyword>
<evidence type="ECO:0000256" key="1">
    <source>
        <dbReference type="ARBA" id="ARBA00004123"/>
    </source>
</evidence>
<dbReference type="Proteomes" id="UP000087171">
    <property type="component" value="Unplaced"/>
</dbReference>
<evidence type="ECO:0000259" key="8">
    <source>
        <dbReference type="Pfam" id="PF00249"/>
    </source>
</evidence>
<dbReference type="AlphaFoldDB" id="A0A1S2Z1K7"/>
<reference evidence="10" key="1">
    <citation type="submission" date="2025-08" db="UniProtKB">
        <authorList>
            <consortium name="RefSeq"/>
        </authorList>
    </citation>
    <scope>IDENTIFICATION</scope>
    <source>
        <tissue evidence="10">Etiolated seedlings</tissue>
    </source>
</reference>
<evidence type="ECO:0000313" key="10">
    <source>
        <dbReference type="RefSeq" id="XP_004513340.1"/>
    </source>
</evidence>
<protein>
    <submittedName>
        <fullName evidence="10">Probable transcription factor KAN4</fullName>
    </submittedName>
</protein>